<evidence type="ECO:0000313" key="2">
    <source>
        <dbReference type="Proteomes" id="UP000672657"/>
    </source>
</evidence>
<dbReference type="EMBL" id="CAJPVI010000024">
    <property type="protein sequence ID" value="CAG2151435.1"/>
    <property type="molecule type" value="Genomic_DNA"/>
</dbReference>
<name>A0ABM8TK48_9BURK</name>
<evidence type="ECO:0008006" key="3">
    <source>
        <dbReference type="Google" id="ProtNLM"/>
    </source>
</evidence>
<evidence type="ECO:0000313" key="1">
    <source>
        <dbReference type="EMBL" id="CAG2151435.1"/>
    </source>
</evidence>
<sequence>MNQIQIERQPAATLGRDNQPLSRATQLAAYNAAFIELGLRFRWDEAMYEWLCGIECEKERVARYIEEHHTHLLTAYDAAFLSQLIFDKKNEYLRAVGHLN</sequence>
<accession>A0ABM8TK48</accession>
<dbReference type="InterPro" id="IPR023198">
    <property type="entry name" value="PGP-like_dom2"/>
</dbReference>
<comment type="caution">
    <text evidence="1">The sequence shown here is derived from an EMBL/GenBank/DDBJ whole genome shotgun (WGS) entry which is preliminary data.</text>
</comment>
<gene>
    <name evidence="1" type="ORF">LMG26411_03949</name>
</gene>
<protein>
    <recommendedName>
        <fullName evidence="3">LysR family transcriptional regulator</fullName>
    </recommendedName>
</protein>
<reference evidence="1 2" key="1">
    <citation type="submission" date="2021-03" db="EMBL/GenBank/DDBJ databases">
        <authorList>
            <person name="Peeters C."/>
        </authorList>
    </citation>
    <scope>NUCLEOTIDE SEQUENCE [LARGE SCALE GENOMIC DNA]</scope>
    <source>
        <strain evidence="1 2">LMG 26411</strain>
    </source>
</reference>
<dbReference type="RefSeq" id="WP_211954953.1">
    <property type="nucleotide sequence ID" value="NZ_CAJPVI010000024.1"/>
</dbReference>
<dbReference type="Gene3D" id="1.10.150.240">
    <property type="entry name" value="Putative phosphatase, domain 2"/>
    <property type="match status" value="1"/>
</dbReference>
<proteinExistence type="predicted"/>
<organism evidence="1 2">
    <name type="scientific">Cupriavidus numazuensis</name>
    <dbReference type="NCBI Taxonomy" id="221992"/>
    <lineage>
        <taxon>Bacteria</taxon>
        <taxon>Pseudomonadati</taxon>
        <taxon>Pseudomonadota</taxon>
        <taxon>Betaproteobacteria</taxon>
        <taxon>Burkholderiales</taxon>
        <taxon>Burkholderiaceae</taxon>
        <taxon>Cupriavidus</taxon>
    </lineage>
</organism>
<keyword evidence="2" id="KW-1185">Reference proteome</keyword>
<dbReference type="Proteomes" id="UP000672657">
    <property type="component" value="Unassembled WGS sequence"/>
</dbReference>